<keyword evidence="5" id="KW-0805">Transcription regulation</keyword>
<dbReference type="GO" id="GO:0006355">
    <property type="term" value="P:regulation of DNA-templated transcription"/>
    <property type="evidence" value="ECO:0007669"/>
    <property type="project" value="InterPro"/>
</dbReference>
<dbReference type="Gene3D" id="3.40.50.300">
    <property type="entry name" value="P-loop containing nucleotide triphosphate hydrolases"/>
    <property type="match status" value="1"/>
</dbReference>
<evidence type="ECO:0000313" key="11">
    <source>
        <dbReference type="EMBL" id="ONH82773.1"/>
    </source>
</evidence>
<dbReference type="EMBL" id="UGVN01000002">
    <property type="protein sequence ID" value="SUE95018.1"/>
    <property type="molecule type" value="Genomic_DNA"/>
</dbReference>
<evidence type="ECO:0000313" key="12">
    <source>
        <dbReference type="EMBL" id="SUE95018.1"/>
    </source>
</evidence>
<dbReference type="SMART" id="SM00448">
    <property type="entry name" value="REC"/>
    <property type="match status" value="1"/>
</dbReference>
<name>A0A1S8D379_9PROT</name>
<evidence type="ECO:0000256" key="8">
    <source>
        <dbReference type="PROSITE-ProRule" id="PRU00169"/>
    </source>
</evidence>
<dbReference type="InterPro" id="IPR001789">
    <property type="entry name" value="Sig_transdc_resp-reg_receiver"/>
</dbReference>
<dbReference type="SUPFAM" id="SSF52540">
    <property type="entry name" value="P-loop containing nucleoside triphosphate hydrolases"/>
    <property type="match status" value="1"/>
</dbReference>
<dbReference type="InterPro" id="IPR027417">
    <property type="entry name" value="P-loop_NTPase"/>
</dbReference>
<keyword evidence="13" id="KW-1185">Reference proteome</keyword>
<dbReference type="GeneID" id="99631312"/>
<reference evidence="11 13" key="1">
    <citation type="submission" date="2016-12" db="EMBL/GenBank/DDBJ databases">
        <title>Draft genome sequence of Roseomonas mucosa strain AU37, isolated from a peripheral intravenous catheter.</title>
        <authorList>
            <person name="Choudhury M.A."/>
            <person name="Sidjabat H.E."/>
            <person name="Wailan A.M."/>
            <person name="Zhang L."/>
            <person name="Marsh N.M."/>
            <person name="Rickard C.M."/>
            <person name="Davies M."/>
            <person name="Mcmillan D.J."/>
        </authorList>
    </citation>
    <scope>NUCLEOTIDE SEQUENCE [LARGE SCALE GENOMIC DNA]</scope>
    <source>
        <strain evidence="11 13">SAVE376</strain>
    </source>
</reference>
<dbReference type="Gene3D" id="3.40.50.2300">
    <property type="match status" value="1"/>
</dbReference>
<dbReference type="EMBL" id="LLWF02000042">
    <property type="protein sequence ID" value="ONH82773.1"/>
    <property type="molecule type" value="Genomic_DNA"/>
</dbReference>
<dbReference type="Pfam" id="PF00072">
    <property type="entry name" value="Response_reg"/>
    <property type="match status" value="1"/>
</dbReference>
<dbReference type="SMART" id="SM00382">
    <property type="entry name" value="AAA"/>
    <property type="match status" value="1"/>
</dbReference>
<dbReference type="FunFam" id="3.40.50.2300:FF:000018">
    <property type="entry name" value="DNA-binding transcriptional regulator NtrC"/>
    <property type="match status" value="1"/>
</dbReference>
<evidence type="ECO:0000259" key="10">
    <source>
        <dbReference type="PROSITE" id="PS50110"/>
    </source>
</evidence>
<organism evidence="11 13">
    <name type="scientific">Roseomonas mucosa</name>
    <dbReference type="NCBI Taxonomy" id="207340"/>
    <lineage>
        <taxon>Bacteria</taxon>
        <taxon>Pseudomonadati</taxon>
        <taxon>Pseudomonadota</taxon>
        <taxon>Alphaproteobacteria</taxon>
        <taxon>Acetobacterales</taxon>
        <taxon>Roseomonadaceae</taxon>
        <taxon>Roseomonas</taxon>
    </lineage>
</organism>
<keyword evidence="4" id="KW-0902">Two-component regulatory system</keyword>
<dbReference type="GO" id="GO:0005524">
    <property type="term" value="F:ATP binding"/>
    <property type="evidence" value="ECO:0007669"/>
    <property type="project" value="UniProtKB-KW"/>
</dbReference>
<dbReference type="CDD" id="cd00009">
    <property type="entry name" value="AAA"/>
    <property type="match status" value="1"/>
</dbReference>
<dbReference type="Gene3D" id="1.10.10.60">
    <property type="entry name" value="Homeodomain-like"/>
    <property type="match status" value="1"/>
</dbReference>
<reference evidence="12 14" key="2">
    <citation type="submission" date="2018-06" db="EMBL/GenBank/DDBJ databases">
        <authorList>
            <consortium name="Pathogen Informatics"/>
            <person name="Doyle S."/>
        </authorList>
    </citation>
    <scope>NUCLEOTIDE SEQUENCE [LARGE SCALE GENOMIC DNA]</scope>
    <source>
        <strain evidence="12 14">NCTC13291</strain>
    </source>
</reference>
<dbReference type="Pfam" id="PF02954">
    <property type="entry name" value="HTH_8"/>
    <property type="match status" value="1"/>
</dbReference>
<dbReference type="STRING" id="207340.APZ41_012940"/>
<dbReference type="Proteomes" id="UP000054844">
    <property type="component" value="Unassembled WGS sequence"/>
</dbReference>
<dbReference type="InterPro" id="IPR011006">
    <property type="entry name" value="CheY-like_superfamily"/>
</dbReference>
<keyword evidence="7" id="KW-0804">Transcription</keyword>
<dbReference type="FunFam" id="3.40.50.300:FF:000006">
    <property type="entry name" value="DNA-binding transcriptional regulator NtrC"/>
    <property type="match status" value="1"/>
</dbReference>
<dbReference type="GO" id="GO:0000160">
    <property type="term" value="P:phosphorelay signal transduction system"/>
    <property type="evidence" value="ECO:0007669"/>
    <property type="project" value="UniProtKB-KW"/>
</dbReference>
<evidence type="ECO:0000259" key="9">
    <source>
        <dbReference type="PROSITE" id="PS50045"/>
    </source>
</evidence>
<evidence type="ECO:0000313" key="14">
    <source>
        <dbReference type="Proteomes" id="UP000254919"/>
    </source>
</evidence>
<accession>A0A1S8D379</accession>
<evidence type="ECO:0000256" key="2">
    <source>
        <dbReference type="ARBA" id="ARBA00022741"/>
    </source>
</evidence>
<keyword evidence="3" id="KW-0067">ATP-binding</keyword>
<dbReference type="PROSITE" id="PS50045">
    <property type="entry name" value="SIGMA54_INTERACT_4"/>
    <property type="match status" value="1"/>
</dbReference>
<feature type="domain" description="Response regulatory" evidence="10">
    <location>
        <begin position="4"/>
        <end position="118"/>
    </location>
</feature>
<dbReference type="RefSeq" id="WP_019462086.1">
    <property type="nucleotide sequence ID" value="NZ_AP031463.1"/>
</dbReference>
<keyword evidence="1 8" id="KW-0597">Phosphoprotein</keyword>
<dbReference type="Proteomes" id="UP000254919">
    <property type="component" value="Unassembled WGS sequence"/>
</dbReference>
<dbReference type="Pfam" id="PF00158">
    <property type="entry name" value="Sigma54_activat"/>
    <property type="match status" value="1"/>
</dbReference>
<dbReference type="InterPro" id="IPR058031">
    <property type="entry name" value="AAA_lid_NorR"/>
</dbReference>
<dbReference type="SUPFAM" id="SSF52172">
    <property type="entry name" value="CheY-like"/>
    <property type="match status" value="1"/>
</dbReference>
<dbReference type="InterPro" id="IPR002197">
    <property type="entry name" value="HTH_Fis"/>
</dbReference>
<dbReference type="InterPro" id="IPR002078">
    <property type="entry name" value="Sigma_54_int"/>
</dbReference>
<feature type="modified residue" description="4-aspartylphosphate" evidence="8">
    <location>
        <position position="53"/>
    </location>
</feature>
<evidence type="ECO:0000256" key="1">
    <source>
        <dbReference type="ARBA" id="ARBA00022553"/>
    </source>
</evidence>
<evidence type="ECO:0000313" key="13">
    <source>
        <dbReference type="Proteomes" id="UP000054844"/>
    </source>
</evidence>
<dbReference type="GO" id="GO:0043565">
    <property type="term" value="F:sequence-specific DNA binding"/>
    <property type="evidence" value="ECO:0007669"/>
    <property type="project" value="InterPro"/>
</dbReference>
<evidence type="ECO:0000256" key="3">
    <source>
        <dbReference type="ARBA" id="ARBA00022840"/>
    </source>
</evidence>
<dbReference type="OrthoDB" id="9770562at2"/>
<proteinExistence type="predicted"/>
<dbReference type="PROSITE" id="PS50110">
    <property type="entry name" value="RESPONSE_REGULATORY"/>
    <property type="match status" value="1"/>
</dbReference>
<keyword evidence="2" id="KW-0547">Nucleotide-binding</keyword>
<dbReference type="InterPro" id="IPR003593">
    <property type="entry name" value="AAA+_ATPase"/>
</dbReference>
<dbReference type="PRINTS" id="PR01590">
    <property type="entry name" value="HTHFIS"/>
</dbReference>
<gene>
    <name evidence="12" type="primary">zraR_2</name>
    <name evidence="11" type="ORF">APZ41_012940</name>
    <name evidence="12" type="ORF">NCTC13291_03901</name>
</gene>
<dbReference type="SUPFAM" id="SSF46689">
    <property type="entry name" value="Homeodomain-like"/>
    <property type="match status" value="1"/>
</dbReference>
<dbReference type="PROSITE" id="PS00688">
    <property type="entry name" value="SIGMA54_INTERACT_3"/>
    <property type="match status" value="1"/>
</dbReference>
<dbReference type="Pfam" id="PF25601">
    <property type="entry name" value="AAA_lid_14"/>
    <property type="match status" value="1"/>
</dbReference>
<evidence type="ECO:0000256" key="5">
    <source>
        <dbReference type="ARBA" id="ARBA00023015"/>
    </source>
</evidence>
<keyword evidence="6" id="KW-0010">Activator</keyword>
<evidence type="ECO:0000256" key="4">
    <source>
        <dbReference type="ARBA" id="ARBA00023012"/>
    </source>
</evidence>
<dbReference type="PANTHER" id="PTHR32071">
    <property type="entry name" value="TRANSCRIPTIONAL REGULATORY PROTEIN"/>
    <property type="match status" value="1"/>
</dbReference>
<dbReference type="AlphaFoldDB" id="A0A1S8D379"/>
<dbReference type="InterPro" id="IPR025944">
    <property type="entry name" value="Sigma_54_int_dom_CS"/>
</dbReference>
<evidence type="ECO:0000256" key="6">
    <source>
        <dbReference type="ARBA" id="ARBA00023159"/>
    </source>
</evidence>
<dbReference type="InterPro" id="IPR009057">
    <property type="entry name" value="Homeodomain-like_sf"/>
</dbReference>
<feature type="domain" description="Sigma-54 factor interaction" evidence="9">
    <location>
        <begin position="143"/>
        <end position="372"/>
    </location>
</feature>
<dbReference type="Gene3D" id="1.10.8.60">
    <property type="match status" value="1"/>
</dbReference>
<protein>
    <submittedName>
        <fullName evidence="11">Sigma-54-dependent Fis family transcriptional regulator</fullName>
    </submittedName>
    <submittedName>
        <fullName evidence="12">Transcriptional regulatory protein ZraR</fullName>
    </submittedName>
</protein>
<sequence>MASSILIVDDEARLAEVLAVGLEGRGFEAAFACSADAALGHVATQRVDLVLTDLRMPGLSGQELLRRLRAEHPGLPVVIMTAYASVRDAVELVKEGAFDYVAKPFDLDEVVTTIQRALHVQQVESENQRLRQELEGRHDFSNMVGRSPVFQQALQQVAEVCESRATVLLQGPSGTGKELFARAVHYNSDRRKRGFVAVNCAAIPEALLESELFGHVKGAFTGAIASRDGRFTMAHQGTLFLDEIGDMPLAIQAKLLRAIQEQCFEPVGSTRTIKVDVRIVAATHRDLRRAVEDGRFREDLFYRLNVFPINVPPLNQRTGDVPLLAQRFLQQHAASMGKRISGFSPAALAAMESYDWPGNVRELQNCVERAVIVARAEIIDLPDLPRYLFETRVPSAAAARLPGDLDAELTRLEREMMLEALRQSGGVQARAAERLGISERSFWHRMKKLEIRIDRHLRDDRTEPGA</sequence>
<evidence type="ECO:0000256" key="7">
    <source>
        <dbReference type="ARBA" id="ARBA00023163"/>
    </source>
</evidence>
<dbReference type="PANTHER" id="PTHR32071:SF122">
    <property type="entry name" value="SIGMA FACTOR"/>
    <property type="match status" value="1"/>
</dbReference>